<keyword evidence="1" id="KW-0813">Transport</keyword>
<dbReference type="SMART" id="SM00382">
    <property type="entry name" value="AAA"/>
    <property type="match status" value="1"/>
</dbReference>
<evidence type="ECO:0000313" key="5">
    <source>
        <dbReference type="EMBL" id="SLM98870.1"/>
    </source>
</evidence>
<dbReference type="InterPro" id="IPR027417">
    <property type="entry name" value="P-loop_NTPase"/>
</dbReference>
<dbReference type="AlphaFoldDB" id="A0A1X6XIA1"/>
<dbReference type="GO" id="GO:0005524">
    <property type="term" value="F:ATP binding"/>
    <property type="evidence" value="ECO:0007669"/>
    <property type="project" value="UniProtKB-KW"/>
</dbReference>
<reference evidence="6" key="1">
    <citation type="submission" date="2017-02" db="EMBL/GenBank/DDBJ databases">
        <authorList>
            <person name="Dridi B."/>
        </authorList>
    </citation>
    <scope>NUCLEOTIDE SEQUENCE [LARGE SCALE GENOMIC DNA]</scope>
    <source>
        <strain evidence="6">B Co 03.10</strain>
    </source>
</reference>
<evidence type="ECO:0000259" key="4">
    <source>
        <dbReference type="PROSITE" id="PS50893"/>
    </source>
</evidence>
<dbReference type="CDD" id="cd03219">
    <property type="entry name" value="ABC_Mj1267_LivG_branched"/>
    <property type="match status" value="1"/>
</dbReference>
<keyword evidence="6" id="KW-1185">Reference proteome</keyword>
<keyword evidence="3 5" id="KW-0067">ATP-binding</keyword>
<proteinExistence type="predicted"/>
<evidence type="ECO:0000256" key="1">
    <source>
        <dbReference type="ARBA" id="ARBA00022448"/>
    </source>
</evidence>
<accession>A0A1X6XIA1</accession>
<gene>
    <name evidence="5" type="ORF">FM105_09785</name>
</gene>
<keyword evidence="2" id="KW-0547">Nucleotide-binding</keyword>
<sequence>MPPGQPLLRVSDLTLKFGGVTALADVDMSVESGTIHAIIGPNGAGKSSLLNCMSGLYRPTSGSVALRYVADDVGRGRRDQPAASPEADIDSLDIRERALTSLPPHRVARLGVARSFQNIELFDHLTVLENMMLGRHIHMKQNVLTSMLWFGPARRQEIAHREIVEEVVDLLKLQAYRQKPVGTLAYGIQKRVELGRALALQPSLLLLDEPMAGMNAEEKEDMARYILDVHELAGVSIVLIEHDMNVVMDISNRVTVLDFGKVIGDGTPQEVMDNPRVIEAYLGAGAAS</sequence>
<evidence type="ECO:0000256" key="3">
    <source>
        <dbReference type="ARBA" id="ARBA00022840"/>
    </source>
</evidence>
<dbReference type="RefSeq" id="WP_087007690.1">
    <property type="nucleotide sequence ID" value="NZ_FWFF01000017.1"/>
</dbReference>
<dbReference type="PANTHER" id="PTHR45772">
    <property type="entry name" value="CONSERVED COMPONENT OF ABC TRANSPORTER FOR NATURAL AMINO ACIDS-RELATED"/>
    <property type="match status" value="1"/>
</dbReference>
<organism evidence="5 6">
    <name type="scientific">Brevibacterium yomogidense</name>
    <dbReference type="NCBI Taxonomy" id="946573"/>
    <lineage>
        <taxon>Bacteria</taxon>
        <taxon>Bacillati</taxon>
        <taxon>Actinomycetota</taxon>
        <taxon>Actinomycetes</taxon>
        <taxon>Micrococcales</taxon>
        <taxon>Brevibacteriaceae</taxon>
        <taxon>Brevibacterium</taxon>
    </lineage>
</organism>
<protein>
    <submittedName>
        <fullName evidence="5">Branched-chain amino acid transport ATP-binding protein LivG (TC 3.A.1.4.1)</fullName>
    </submittedName>
</protein>
<dbReference type="Pfam" id="PF00005">
    <property type="entry name" value="ABC_tran"/>
    <property type="match status" value="1"/>
</dbReference>
<dbReference type="Proteomes" id="UP000196581">
    <property type="component" value="Unassembled WGS sequence"/>
</dbReference>
<feature type="domain" description="ABC transporter" evidence="4">
    <location>
        <begin position="8"/>
        <end position="284"/>
    </location>
</feature>
<dbReference type="Pfam" id="PF12399">
    <property type="entry name" value="BCA_ABC_TP_C"/>
    <property type="match status" value="1"/>
</dbReference>
<evidence type="ECO:0000256" key="2">
    <source>
        <dbReference type="ARBA" id="ARBA00022741"/>
    </source>
</evidence>
<dbReference type="InterPro" id="IPR003593">
    <property type="entry name" value="AAA+_ATPase"/>
</dbReference>
<evidence type="ECO:0000313" key="6">
    <source>
        <dbReference type="Proteomes" id="UP000196581"/>
    </source>
</evidence>
<dbReference type="GO" id="GO:0005886">
    <property type="term" value="C:plasma membrane"/>
    <property type="evidence" value="ECO:0007669"/>
    <property type="project" value="TreeGrafter"/>
</dbReference>
<name>A0A1X6XIA1_9MICO</name>
<dbReference type="InterPro" id="IPR003439">
    <property type="entry name" value="ABC_transporter-like_ATP-bd"/>
</dbReference>
<dbReference type="PANTHER" id="PTHR45772:SF1">
    <property type="entry name" value="ABC TRANSPORTER ATP-BINDING PROTEIN"/>
    <property type="match status" value="1"/>
</dbReference>
<dbReference type="InterPro" id="IPR032823">
    <property type="entry name" value="BCA_ABC_TP_C"/>
</dbReference>
<dbReference type="EMBL" id="FWFF01000017">
    <property type="protein sequence ID" value="SLM98870.1"/>
    <property type="molecule type" value="Genomic_DNA"/>
</dbReference>
<dbReference type="Gene3D" id="3.40.50.300">
    <property type="entry name" value="P-loop containing nucleotide triphosphate hydrolases"/>
    <property type="match status" value="1"/>
</dbReference>
<dbReference type="SUPFAM" id="SSF52540">
    <property type="entry name" value="P-loop containing nucleoside triphosphate hydrolases"/>
    <property type="match status" value="1"/>
</dbReference>
<dbReference type="GO" id="GO:0016887">
    <property type="term" value="F:ATP hydrolysis activity"/>
    <property type="evidence" value="ECO:0007669"/>
    <property type="project" value="InterPro"/>
</dbReference>
<dbReference type="PROSITE" id="PS50893">
    <property type="entry name" value="ABC_TRANSPORTER_2"/>
    <property type="match status" value="1"/>
</dbReference>
<dbReference type="InterPro" id="IPR051120">
    <property type="entry name" value="ABC_AA/LPS_Transport"/>
</dbReference>